<evidence type="ECO:0000256" key="1">
    <source>
        <dbReference type="SAM" id="Phobius"/>
    </source>
</evidence>
<reference evidence="3 6" key="2">
    <citation type="submission" date="2018-08" db="EMBL/GenBank/DDBJ databases">
        <title>A genome reference for cultivated species of the human gut microbiota.</title>
        <authorList>
            <person name="Zou Y."/>
            <person name="Xue W."/>
            <person name="Luo G."/>
        </authorList>
    </citation>
    <scope>NUCLEOTIDE SEQUENCE [LARGE SCALE GENOMIC DNA]</scope>
    <source>
        <strain evidence="3 6">AF14-7</strain>
    </source>
</reference>
<dbReference type="EMBL" id="WDES01000110">
    <property type="protein sequence ID" value="KAB6078646.1"/>
    <property type="molecule type" value="Genomic_DNA"/>
</dbReference>
<feature type="transmembrane region" description="Helical" evidence="1">
    <location>
        <begin position="44"/>
        <end position="65"/>
    </location>
</feature>
<dbReference type="Proteomes" id="UP000435059">
    <property type="component" value="Unassembled WGS sequence"/>
</dbReference>
<dbReference type="Proteomes" id="UP000283369">
    <property type="component" value="Unassembled WGS sequence"/>
</dbReference>
<gene>
    <name evidence="3" type="ORF">DWW25_00420</name>
    <name evidence="2" type="ORF">GA574_29245</name>
    <name evidence="4" type="ORF">SAMN04487924_11149</name>
</gene>
<dbReference type="AlphaFoldDB" id="A0A1H4DEH1"/>
<evidence type="ECO:0000313" key="7">
    <source>
        <dbReference type="Proteomes" id="UP000435059"/>
    </source>
</evidence>
<evidence type="ECO:0000313" key="6">
    <source>
        <dbReference type="Proteomes" id="UP000283369"/>
    </source>
</evidence>
<dbReference type="EMBL" id="QRYV01000001">
    <property type="protein sequence ID" value="RGV19225.1"/>
    <property type="molecule type" value="Genomic_DNA"/>
</dbReference>
<keyword evidence="7" id="KW-1185">Reference proteome</keyword>
<keyword evidence="1" id="KW-0812">Transmembrane</keyword>
<reference evidence="2 7" key="3">
    <citation type="journal article" date="2019" name="Nat. Med.">
        <title>A library of human gut bacterial isolates paired with longitudinal multiomics data enables mechanistic microbiome research.</title>
        <authorList>
            <person name="Poyet M."/>
            <person name="Groussin M."/>
            <person name="Gibbons S.M."/>
            <person name="Avila-Pacheco J."/>
            <person name="Jiang X."/>
            <person name="Kearney S.M."/>
            <person name="Perrotta A.R."/>
            <person name="Berdy B."/>
            <person name="Zhao S."/>
            <person name="Lieberman T.D."/>
            <person name="Swanson P.K."/>
            <person name="Smith M."/>
            <person name="Roesemann S."/>
            <person name="Alexander J.E."/>
            <person name="Rich S.A."/>
            <person name="Livny J."/>
            <person name="Vlamakis H."/>
            <person name="Clish C."/>
            <person name="Bullock K."/>
            <person name="Deik A."/>
            <person name="Scott J."/>
            <person name="Pierce K.A."/>
            <person name="Xavier R.J."/>
            <person name="Alm E.J."/>
        </authorList>
    </citation>
    <scope>NUCLEOTIDE SEQUENCE [LARGE SCALE GENOMIC DNA]</scope>
    <source>
        <strain evidence="2 7">BIOML-A74</strain>
    </source>
</reference>
<organism evidence="4 5">
    <name type="scientific">Bacteroides xylanisolvens</name>
    <dbReference type="NCBI Taxonomy" id="371601"/>
    <lineage>
        <taxon>Bacteria</taxon>
        <taxon>Pseudomonadati</taxon>
        <taxon>Bacteroidota</taxon>
        <taxon>Bacteroidia</taxon>
        <taxon>Bacteroidales</taxon>
        <taxon>Bacteroidaceae</taxon>
        <taxon>Bacteroides</taxon>
    </lineage>
</organism>
<evidence type="ECO:0000313" key="2">
    <source>
        <dbReference type="EMBL" id="KAB6078646.1"/>
    </source>
</evidence>
<name>A0A1H4DEH1_9BACE</name>
<protein>
    <submittedName>
        <fullName evidence="4">Uncharacterized protein</fullName>
    </submittedName>
</protein>
<keyword evidence="1" id="KW-1133">Transmembrane helix</keyword>
<dbReference type="EMBL" id="FNRP01000011">
    <property type="protein sequence ID" value="SEA70840.1"/>
    <property type="molecule type" value="Genomic_DNA"/>
</dbReference>
<sequence>MKTFNYAPASPIKDNITMLAVSVGMVVVPLVYPFGIRIGSTRILGPTSTAIVFIIGGLVLLVITLNKVRLARALAANGGKIVVDADSVTYPIIKKGEKTDKIFKISDIKHLKYDDEEGELEIFLTDDTQITLHAGFFESFERYEEFFALLKK</sequence>
<proteinExistence type="predicted"/>
<keyword evidence="1" id="KW-0472">Membrane</keyword>
<evidence type="ECO:0000313" key="3">
    <source>
        <dbReference type="EMBL" id="RGV19225.1"/>
    </source>
</evidence>
<dbReference type="Proteomes" id="UP000183040">
    <property type="component" value="Unassembled WGS sequence"/>
</dbReference>
<accession>A0A1H4DEH1</accession>
<reference evidence="4 5" key="1">
    <citation type="submission" date="2016-10" db="EMBL/GenBank/DDBJ databases">
        <authorList>
            <person name="de Groot N.N."/>
        </authorList>
    </citation>
    <scope>NUCLEOTIDE SEQUENCE [LARGE SCALE GENOMIC DNA]</scope>
    <source>
        <strain evidence="4 5">NLAE-zl-G339</strain>
    </source>
</reference>
<feature type="transmembrane region" description="Helical" evidence="1">
    <location>
        <begin position="12"/>
        <end position="32"/>
    </location>
</feature>
<dbReference type="RefSeq" id="WP_008765525.1">
    <property type="nucleotide sequence ID" value="NZ_FNRP01000011.1"/>
</dbReference>
<evidence type="ECO:0000313" key="4">
    <source>
        <dbReference type="EMBL" id="SEA70840.1"/>
    </source>
</evidence>
<evidence type="ECO:0000313" key="5">
    <source>
        <dbReference type="Proteomes" id="UP000183040"/>
    </source>
</evidence>